<accession>A0A382Z5Z2</accession>
<dbReference type="Gene3D" id="3.30.1150.10">
    <property type="match status" value="1"/>
</dbReference>
<organism evidence="1">
    <name type="scientific">marine metagenome</name>
    <dbReference type="NCBI Taxonomy" id="408172"/>
    <lineage>
        <taxon>unclassified sequences</taxon>
        <taxon>metagenomes</taxon>
        <taxon>ecological metagenomes</taxon>
    </lineage>
</organism>
<dbReference type="AlphaFoldDB" id="A0A382Z5Z2"/>
<feature type="non-terminal residue" evidence="1">
    <location>
        <position position="1"/>
    </location>
</feature>
<dbReference type="SUPFAM" id="SSF74653">
    <property type="entry name" value="TolA/TonB C-terminal domain"/>
    <property type="match status" value="1"/>
</dbReference>
<evidence type="ECO:0000313" key="1">
    <source>
        <dbReference type="EMBL" id="SVD90710.1"/>
    </source>
</evidence>
<name>A0A382Z5Z2_9ZZZZ</name>
<gene>
    <name evidence="1" type="ORF">METZ01_LOCUS443564</name>
</gene>
<dbReference type="EMBL" id="UINC01181158">
    <property type="protein sequence ID" value="SVD90710.1"/>
    <property type="molecule type" value="Genomic_DNA"/>
</dbReference>
<evidence type="ECO:0008006" key="2">
    <source>
        <dbReference type="Google" id="ProtNLM"/>
    </source>
</evidence>
<protein>
    <recommendedName>
        <fullName evidence="2">TonB C-terminal domain-containing protein</fullName>
    </recommendedName>
</protein>
<reference evidence="1" key="1">
    <citation type="submission" date="2018-05" db="EMBL/GenBank/DDBJ databases">
        <authorList>
            <person name="Lanie J.A."/>
            <person name="Ng W.-L."/>
            <person name="Kazmierczak K.M."/>
            <person name="Andrzejewski T.M."/>
            <person name="Davidsen T.M."/>
            <person name="Wayne K.J."/>
            <person name="Tettelin H."/>
            <person name="Glass J.I."/>
            <person name="Rusch D."/>
            <person name="Podicherti R."/>
            <person name="Tsui H.-C.T."/>
            <person name="Winkler M.E."/>
        </authorList>
    </citation>
    <scope>NUCLEOTIDE SEQUENCE</scope>
</reference>
<proteinExistence type="predicted"/>
<sequence>VEGDSGNPLGSEISELINSQIMANWRLPPDFLDADLKPVLLRVLLDRNGVILLIQYLDKVGETNERYRALAESAYRAVSKTKTFMGLPENEFEKWRELRLNFHLGS</sequence>